<accession>A0A9J6H1C6</accession>
<dbReference type="Gene3D" id="3.40.30.10">
    <property type="entry name" value="Glutaredoxin"/>
    <property type="match status" value="1"/>
</dbReference>
<comment type="caution">
    <text evidence="7">The sequence shown here is derived from an EMBL/GenBank/DDBJ whole genome shotgun (WGS) entry which is preliminary data.</text>
</comment>
<dbReference type="OrthoDB" id="5404651at2759"/>
<evidence type="ECO:0000256" key="4">
    <source>
        <dbReference type="ARBA" id="ARBA00022958"/>
    </source>
</evidence>
<proteinExistence type="inferred from homology"/>
<dbReference type="InterPro" id="IPR020616">
    <property type="entry name" value="Thiolase_N"/>
</dbReference>
<evidence type="ECO:0000256" key="2">
    <source>
        <dbReference type="ARBA" id="ARBA00022679"/>
    </source>
</evidence>
<dbReference type="InterPro" id="IPR008554">
    <property type="entry name" value="Glutaredoxin-like"/>
</dbReference>
<name>A0A9J6H1C6_HAELO</name>
<feature type="domain" description="Thiolase N-terminal" evidence="6">
    <location>
        <begin position="39"/>
        <end position="274"/>
    </location>
</feature>
<evidence type="ECO:0000256" key="3">
    <source>
        <dbReference type="ARBA" id="ARBA00022723"/>
    </source>
</evidence>
<dbReference type="PANTHER" id="PTHR18919">
    <property type="entry name" value="ACETYL-COA C-ACYLTRANSFERASE"/>
    <property type="match status" value="1"/>
</dbReference>
<dbReference type="VEuPathDB" id="VectorBase:HLOH_050961"/>
<evidence type="ECO:0000256" key="1">
    <source>
        <dbReference type="ARBA" id="ARBA00010982"/>
    </source>
</evidence>
<dbReference type="GO" id="GO:0006635">
    <property type="term" value="P:fatty acid beta-oxidation"/>
    <property type="evidence" value="ECO:0007669"/>
    <property type="project" value="TreeGrafter"/>
</dbReference>
<dbReference type="GO" id="GO:0003985">
    <property type="term" value="F:acetyl-CoA C-acetyltransferase activity"/>
    <property type="evidence" value="ECO:0007669"/>
    <property type="project" value="TreeGrafter"/>
</dbReference>
<keyword evidence="5" id="KW-0012">Acyltransferase</keyword>
<dbReference type="InterPro" id="IPR002155">
    <property type="entry name" value="Thiolase"/>
</dbReference>
<dbReference type="InterPro" id="IPR016039">
    <property type="entry name" value="Thiolase-like"/>
</dbReference>
<dbReference type="Pfam" id="PF00108">
    <property type="entry name" value="Thiolase_N"/>
    <property type="match status" value="1"/>
</dbReference>
<dbReference type="InterPro" id="IPR020615">
    <property type="entry name" value="Thiolase_acyl_enz_int_AS"/>
</dbReference>
<keyword evidence="2" id="KW-0808">Transferase</keyword>
<dbReference type="Proteomes" id="UP000821853">
    <property type="component" value="Chromosome 9"/>
</dbReference>
<keyword evidence="8" id="KW-1185">Reference proteome</keyword>
<dbReference type="SUPFAM" id="SSF53901">
    <property type="entry name" value="Thiolase-like"/>
    <property type="match status" value="2"/>
</dbReference>
<dbReference type="GO" id="GO:0005739">
    <property type="term" value="C:mitochondrion"/>
    <property type="evidence" value="ECO:0007669"/>
    <property type="project" value="TreeGrafter"/>
</dbReference>
<dbReference type="PROSITE" id="PS00098">
    <property type="entry name" value="THIOLASE_1"/>
    <property type="match status" value="1"/>
</dbReference>
<dbReference type="Gene3D" id="3.40.47.10">
    <property type="match status" value="2"/>
</dbReference>
<dbReference type="CDD" id="cd00751">
    <property type="entry name" value="thiolase"/>
    <property type="match status" value="1"/>
</dbReference>
<sequence length="479" mass="51838">MGTGNFSPGYIQQMPVTTKLKGKQRMLCCNQCFIITIEVVIASFARTPIGSFRSSLAAVPATRLGSVAIKGAIERAGIKPEDVQEVFMGNVVSAGAGQAPARQAALGAGKYLCIGLSQSTPCTTINKVCASGMKAIMLAAQSLMCGSQLNVPCPSLCRRIMVAGGMESMSNVPYYMTRGETPYWRVHLNDGIVLDGLTDAYDKTFTCSEVVVSLFQGACAEQTAKKYEVVEGGPGRLRHQTAIKKSASAAKEGVFAKEIVPVTIAGKRGKPDVVAPITAANASTLNDGSCSAACVLMTRRAADRLGVKPIARIVGFGDAAVEPVHFSIAPAYCYAKVRDLFPSLMWCQVLKQAGVKMEDVSMFEVNEGLQLGRAVQHEAPQRWTRPKRPEQESADRLPVLTLYTKHPCPLCDVAKEELRELLPRVQLVEVDIEMPGNEAWHRCYRHDIPVFHLNGQFLMKHKADPALLEEHLDRAASAS</sequence>
<dbReference type="EMBL" id="JABSTR010000011">
    <property type="protein sequence ID" value="KAH9381453.1"/>
    <property type="molecule type" value="Genomic_DNA"/>
</dbReference>
<dbReference type="AlphaFoldDB" id="A0A9J6H1C6"/>
<organism evidence="7 8">
    <name type="scientific">Haemaphysalis longicornis</name>
    <name type="common">Bush tick</name>
    <dbReference type="NCBI Taxonomy" id="44386"/>
    <lineage>
        <taxon>Eukaryota</taxon>
        <taxon>Metazoa</taxon>
        <taxon>Ecdysozoa</taxon>
        <taxon>Arthropoda</taxon>
        <taxon>Chelicerata</taxon>
        <taxon>Arachnida</taxon>
        <taxon>Acari</taxon>
        <taxon>Parasitiformes</taxon>
        <taxon>Ixodida</taxon>
        <taxon>Ixodoidea</taxon>
        <taxon>Ixodidae</taxon>
        <taxon>Haemaphysalinae</taxon>
        <taxon>Haemaphysalis</taxon>
    </lineage>
</organism>
<evidence type="ECO:0000259" key="6">
    <source>
        <dbReference type="Pfam" id="PF00108"/>
    </source>
</evidence>
<protein>
    <recommendedName>
        <fullName evidence="6">Thiolase N-terminal domain-containing protein</fullName>
    </recommendedName>
</protein>
<keyword evidence="4" id="KW-0630">Potassium</keyword>
<evidence type="ECO:0000313" key="8">
    <source>
        <dbReference type="Proteomes" id="UP000821853"/>
    </source>
</evidence>
<dbReference type="PANTHER" id="PTHR18919:SF156">
    <property type="entry name" value="ACETYL-COA ACETYLTRANSFERASE, MITOCHONDRIAL"/>
    <property type="match status" value="1"/>
</dbReference>
<dbReference type="Pfam" id="PF05768">
    <property type="entry name" value="Glrx-like"/>
    <property type="match status" value="1"/>
</dbReference>
<dbReference type="GO" id="GO:0046872">
    <property type="term" value="F:metal ion binding"/>
    <property type="evidence" value="ECO:0007669"/>
    <property type="project" value="UniProtKB-KW"/>
</dbReference>
<dbReference type="InterPro" id="IPR036249">
    <property type="entry name" value="Thioredoxin-like_sf"/>
</dbReference>
<comment type="similarity">
    <text evidence="1">Belongs to the thiolase-like superfamily. Thiolase family.</text>
</comment>
<gene>
    <name evidence="7" type="ORF">HPB48_016966</name>
</gene>
<evidence type="ECO:0000256" key="5">
    <source>
        <dbReference type="ARBA" id="ARBA00023315"/>
    </source>
</evidence>
<keyword evidence="3" id="KW-0479">Metal-binding</keyword>
<evidence type="ECO:0000313" key="7">
    <source>
        <dbReference type="EMBL" id="KAH9381453.1"/>
    </source>
</evidence>
<reference evidence="7 8" key="1">
    <citation type="journal article" date="2020" name="Cell">
        <title>Large-Scale Comparative Analyses of Tick Genomes Elucidate Their Genetic Diversity and Vector Capacities.</title>
        <authorList>
            <consortium name="Tick Genome and Microbiome Consortium (TIGMIC)"/>
            <person name="Jia N."/>
            <person name="Wang J."/>
            <person name="Shi W."/>
            <person name="Du L."/>
            <person name="Sun Y."/>
            <person name="Zhan W."/>
            <person name="Jiang J.F."/>
            <person name="Wang Q."/>
            <person name="Zhang B."/>
            <person name="Ji P."/>
            <person name="Bell-Sakyi L."/>
            <person name="Cui X.M."/>
            <person name="Yuan T.T."/>
            <person name="Jiang B.G."/>
            <person name="Yang W.F."/>
            <person name="Lam T.T."/>
            <person name="Chang Q.C."/>
            <person name="Ding S.J."/>
            <person name="Wang X.J."/>
            <person name="Zhu J.G."/>
            <person name="Ruan X.D."/>
            <person name="Zhao L."/>
            <person name="Wei J.T."/>
            <person name="Ye R.Z."/>
            <person name="Que T.C."/>
            <person name="Du C.H."/>
            <person name="Zhou Y.H."/>
            <person name="Cheng J.X."/>
            <person name="Dai P.F."/>
            <person name="Guo W.B."/>
            <person name="Han X.H."/>
            <person name="Huang E.J."/>
            <person name="Li L.F."/>
            <person name="Wei W."/>
            <person name="Gao Y.C."/>
            <person name="Liu J.Z."/>
            <person name="Shao H.Z."/>
            <person name="Wang X."/>
            <person name="Wang C.C."/>
            <person name="Yang T.C."/>
            <person name="Huo Q.B."/>
            <person name="Li W."/>
            <person name="Chen H.Y."/>
            <person name="Chen S.E."/>
            <person name="Zhou L.G."/>
            <person name="Ni X.B."/>
            <person name="Tian J.H."/>
            <person name="Sheng Y."/>
            <person name="Liu T."/>
            <person name="Pan Y.S."/>
            <person name="Xia L.Y."/>
            <person name="Li J."/>
            <person name="Zhao F."/>
            <person name="Cao W.C."/>
        </authorList>
    </citation>
    <scope>NUCLEOTIDE SEQUENCE [LARGE SCALE GENOMIC DNA]</scope>
    <source>
        <strain evidence="7">HaeL-2018</strain>
    </source>
</reference>
<dbReference type="SUPFAM" id="SSF52833">
    <property type="entry name" value="Thioredoxin-like"/>
    <property type="match status" value="1"/>
</dbReference>